<feature type="chain" id="PRO_5046409372" evidence="1">
    <location>
        <begin position="27"/>
        <end position="139"/>
    </location>
</feature>
<evidence type="ECO:0000313" key="2">
    <source>
        <dbReference type="EMBL" id="WPB86102.1"/>
    </source>
</evidence>
<organism evidence="2 3">
    <name type="scientific">Sediminicoccus rosea</name>
    <dbReference type="NCBI Taxonomy" id="1225128"/>
    <lineage>
        <taxon>Bacteria</taxon>
        <taxon>Pseudomonadati</taxon>
        <taxon>Pseudomonadota</taxon>
        <taxon>Alphaproteobacteria</taxon>
        <taxon>Acetobacterales</taxon>
        <taxon>Roseomonadaceae</taxon>
        <taxon>Sediminicoccus</taxon>
    </lineage>
</organism>
<protein>
    <submittedName>
        <fullName evidence="2">Uncharacterized protein</fullName>
    </submittedName>
</protein>
<gene>
    <name evidence="2" type="ORF">R9Z33_04335</name>
</gene>
<feature type="signal peptide" evidence="1">
    <location>
        <begin position="1"/>
        <end position="26"/>
    </location>
</feature>
<accession>A0ABZ0PKD1</accession>
<dbReference type="RefSeq" id="WP_318650079.1">
    <property type="nucleotide sequence ID" value="NZ_CP137852.1"/>
</dbReference>
<reference evidence="2 3" key="1">
    <citation type="submission" date="2023-11" db="EMBL/GenBank/DDBJ databases">
        <title>Arctic aerobic anoxygenic photoheterotroph Sediminicoccus rosea KRV36 adapts its photosynthesis to long days of polar summer.</title>
        <authorList>
            <person name="Tomasch J."/>
            <person name="Kopejtka K."/>
            <person name="Bily T."/>
            <person name="Gardiner A.T."/>
            <person name="Gardian Z."/>
            <person name="Shivaramu S."/>
            <person name="Koblizek M."/>
            <person name="Engelhardt F."/>
            <person name="Kaftan D."/>
        </authorList>
    </citation>
    <scope>NUCLEOTIDE SEQUENCE [LARGE SCALE GENOMIC DNA]</scope>
    <source>
        <strain evidence="2 3">R-30</strain>
    </source>
</reference>
<keyword evidence="1" id="KW-0732">Signal</keyword>
<proteinExistence type="predicted"/>
<dbReference type="EMBL" id="CP137852">
    <property type="protein sequence ID" value="WPB86102.1"/>
    <property type="molecule type" value="Genomic_DNA"/>
</dbReference>
<evidence type="ECO:0000313" key="3">
    <source>
        <dbReference type="Proteomes" id="UP001305521"/>
    </source>
</evidence>
<keyword evidence="3" id="KW-1185">Reference proteome</keyword>
<name>A0ABZ0PKD1_9PROT</name>
<dbReference type="Proteomes" id="UP001305521">
    <property type="component" value="Chromosome"/>
</dbReference>
<sequence length="139" mass="14764">MTFFARTTALAAAAAAVMSLAQPAPAAAQGLPTYCDNVLSTNSLYANVISDGSTAQVQYHGQFQNRGNRPMTARMLSVNEIVIGSIRFVVVRHVATINLTAWQQADVQFLTLRVNNPAGSGAPSAVDVGRAIRFTCTYS</sequence>
<evidence type="ECO:0000256" key="1">
    <source>
        <dbReference type="SAM" id="SignalP"/>
    </source>
</evidence>